<reference evidence="1 2" key="1">
    <citation type="journal article" date="2014" name="Am. J. Bot.">
        <title>Genome assembly and annotation for red clover (Trifolium pratense; Fabaceae).</title>
        <authorList>
            <person name="Istvanek J."/>
            <person name="Jaros M."/>
            <person name="Krenek A."/>
            <person name="Repkova J."/>
        </authorList>
    </citation>
    <scope>NUCLEOTIDE SEQUENCE [LARGE SCALE GENOMIC DNA]</scope>
    <source>
        <strain evidence="2">cv. Tatra</strain>
        <tissue evidence="1">Young leaves</tissue>
    </source>
</reference>
<sequence length="47" mass="4778">MDGSGIFGEVDVEGSAWSEGEVVSAEFGWGCGLGVGEVSADPTKSWV</sequence>
<evidence type="ECO:0000313" key="2">
    <source>
        <dbReference type="Proteomes" id="UP000236291"/>
    </source>
</evidence>
<organism evidence="1 2">
    <name type="scientific">Trifolium pratense</name>
    <name type="common">Red clover</name>
    <dbReference type="NCBI Taxonomy" id="57577"/>
    <lineage>
        <taxon>Eukaryota</taxon>
        <taxon>Viridiplantae</taxon>
        <taxon>Streptophyta</taxon>
        <taxon>Embryophyta</taxon>
        <taxon>Tracheophyta</taxon>
        <taxon>Spermatophyta</taxon>
        <taxon>Magnoliopsida</taxon>
        <taxon>eudicotyledons</taxon>
        <taxon>Gunneridae</taxon>
        <taxon>Pentapetalae</taxon>
        <taxon>rosids</taxon>
        <taxon>fabids</taxon>
        <taxon>Fabales</taxon>
        <taxon>Fabaceae</taxon>
        <taxon>Papilionoideae</taxon>
        <taxon>50 kb inversion clade</taxon>
        <taxon>NPAAA clade</taxon>
        <taxon>Hologalegina</taxon>
        <taxon>IRL clade</taxon>
        <taxon>Trifolieae</taxon>
        <taxon>Trifolium</taxon>
    </lineage>
</organism>
<name>A0A2K3LG89_TRIPR</name>
<dbReference type="Proteomes" id="UP000236291">
    <property type="component" value="Unassembled WGS sequence"/>
</dbReference>
<gene>
    <name evidence="1" type="ORF">L195_g033520</name>
</gene>
<reference evidence="1 2" key="2">
    <citation type="journal article" date="2017" name="Front. Plant Sci.">
        <title>Gene Classification and Mining of Molecular Markers Useful in Red Clover (Trifolium pratense) Breeding.</title>
        <authorList>
            <person name="Istvanek J."/>
            <person name="Dluhosova J."/>
            <person name="Dluhos P."/>
            <person name="Patkova L."/>
            <person name="Nedelnik J."/>
            <person name="Repkova J."/>
        </authorList>
    </citation>
    <scope>NUCLEOTIDE SEQUENCE [LARGE SCALE GENOMIC DNA]</scope>
    <source>
        <strain evidence="2">cv. Tatra</strain>
        <tissue evidence="1">Young leaves</tissue>
    </source>
</reference>
<proteinExistence type="predicted"/>
<evidence type="ECO:0000313" key="1">
    <source>
        <dbReference type="EMBL" id="PNX77552.1"/>
    </source>
</evidence>
<accession>A0A2K3LG89</accession>
<dbReference type="AlphaFoldDB" id="A0A2K3LG89"/>
<protein>
    <submittedName>
        <fullName evidence="1">Uncharacterized protein</fullName>
    </submittedName>
</protein>
<dbReference type="EMBL" id="ASHM01032562">
    <property type="protein sequence ID" value="PNX77552.1"/>
    <property type="molecule type" value="Genomic_DNA"/>
</dbReference>
<comment type="caution">
    <text evidence="1">The sequence shown here is derived from an EMBL/GenBank/DDBJ whole genome shotgun (WGS) entry which is preliminary data.</text>
</comment>